<name>A0AAN9NC77_PHACN</name>
<evidence type="ECO:0000313" key="3">
    <source>
        <dbReference type="Proteomes" id="UP001374584"/>
    </source>
</evidence>
<proteinExistence type="predicted"/>
<keyword evidence="3" id="KW-1185">Reference proteome</keyword>
<evidence type="ECO:0000313" key="2">
    <source>
        <dbReference type="EMBL" id="KAK7369701.1"/>
    </source>
</evidence>
<sequence length="89" mass="10170">MPAAATNQQQTKMSSESFTEKQQPELNNARTSTFAEDKILEVSVHHRHSNAKLKSQRKAMGTCKNNKSEKQAQKKWSVKNDNALKKHLY</sequence>
<feature type="compositionally biased region" description="Basic residues" evidence="1">
    <location>
        <begin position="45"/>
        <end position="57"/>
    </location>
</feature>
<accession>A0AAN9NC77</accession>
<feature type="compositionally biased region" description="Polar residues" evidence="1">
    <location>
        <begin position="1"/>
        <end position="17"/>
    </location>
</feature>
<gene>
    <name evidence="2" type="ORF">VNO80_11744</name>
</gene>
<comment type="caution">
    <text evidence="2">The sequence shown here is derived from an EMBL/GenBank/DDBJ whole genome shotgun (WGS) entry which is preliminary data.</text>
</comment>
<dbReference type="AlphaFoldDB" id="A0AAN9NC77"/>
<dbReference type="EMBL" id="JAYMYR010000004">
    <property type="protein sequence ID" value="KAK7369701.1"/>
    <property type="molecule type" value="Genomic_DNA"/>
</dbReference>
<evidence type="ECO:0000256" key="1">
    <source>
        <dbReference type="SAM" id="MobiDB-lite"/>
    </source>
</evidence>
<dbReference type="Proteomes" id="UP001374584">
    <property type="component" value="Unassembled WGS sequence"/>
</dbReference>
<feature type="compositionally biased region" description="Basic and acidic residues" evidence="1">
    <location>
        <begin position="35"/>
        <end position="44"/>
    </location>
</feature>
<protein>
    <submittedName>
        <fullName evidence="2">Uncharacterized protein</fullName>
    </submittedName>
</protein>
<reference evidence="2 3" key="1">
    <citation type="submission" date="2024-01" db="EMBL/GenBank/DDBJ databases">
        <title>The genomes of 5 underutilized Papilionoideae crops provide insights into root nodulation and disease resistanc.</title>
        <authorList>
            <person name="Jiang F."/>
        </authorList>
    </citation>
    <scope>NUCLEOTIDE SEQUENCE [LARGE SCALE GENOMIC DNA]</scope>
    <source>
        <strain evidence="2">JINMINGXINNONG_FW02</strain>
        <tissue evidence="2">Leaves</tissue>
    </source>
</reference>
<feature type="region of interest" description="Disordered" evidence="1">
    <location>
        <begin position="1"/>
        <end position="89"/>
    </location>
</feature>
<feature type="compositionally biased region" description="Polar residues" evidence="1">
    <location>
        <begin position="24"/>
        <end position="34"/>
    </location>
</feature>
<organism evidence="2 3">
    <name type="scientific">Phaseolus coccineus</name>
    <name type="common">Scarlet runner bean</name>
    <name type="synonym">Phaseolus multiflorus</name>
    <dbReference type="NCBI Taxonomy" id="3886"/>
    <lineage>
        <taxon>Eukaryota</taxon>
        <taxon>Viridiplantae</taxon>
        <taxon>Streptophyta</taxon>
        <taxon>Embryophyta</taxon>
        <taxon>Tracheophyta</taxon>
        <taxon>Spermatophyta</taxon>
        <taxon>Magnoliopsida</taxon>
        <taxon>eudicotyledons</taxon>
        <taxon>Gunneridae</taxon>
        <taxon>Pentapetalae</taxon>
        <taxon>rosids</taxon>
        <taxon>fabids</taxon>
        <taxon>Fabales</taxon>
        <taxon>Fabaceae</taxon>
        <taxon>Papilionoideae</taxon>
        <taxon>50 kb inversion clade</taxon>
        <taxon>NPAAA clade</taxon>
        <taxon>indigoferoid/millettioid clade</taxon>
        <taxon>Phaseoleae</taxon>
        <taxon>Phaseolus</taxon>
    </lineage>
</organism>